<dbReference type="AlphaFoldDB" id="C4V4D0"/>
<gene>
    <name evidence="1" type="ORF">HMPREF0908_1374</name>
</gene>
<evidence type="ECO:0000313" key="1">
    <source>
        <dbReference type="EMBL" id="EEQ48394.1"/>
    </source>
</evidence>
<name>C4V4D0_9FIRM</name>
<protein>
    <submittedName>
        <fullName evidence="1">Uncharacterized protein</fullName>
    </submittedName>
</protein>
<organism evidence="1 2">
    <name type="scientific">Selenomonas flueggei ATCC 43531</name>
    <dbReference type="NCBI Taxonomy" id="638302"/>
    <lineage>
        <taxon>Bacteria</taxon>
        <taxon>Bacillati</taxon>
        <taxon>Bacillota</taxon>
        <taxon>Negativicutes</taxon>
        <taxon>Selenomonadales</taxon>
        <taxon>Selenomonadaceae</taxon>
        <taxon>Selenomonas</taxon>
    </lineage>
</organism>
<evidence type="ECO:0000313" key="2">
    <source>
        <dbReference type="Proteomes" id="UP000005309"/>
    </source>
</evidence>
<accession>C4V4D0</accession>
<dbReference type="Proteomes" id="UP000005309">
    <property type="component" value="Unassembled WGS sequence"/>
</dbReference>
<dbReference type="HOGENOM" id="CLU_3047913_0_0_9"/>
<sequence>MTLFYFAVFLDIEEVLINSAIDAFFCPHFGGKSSAEQHAASHFPLHLDEKSTLI</sequence>
<dbReference type="EMBL" id="ACLA01000020">
    <property type="protein sequence ID" value="EEQ48394.1"/>
    <property type="molecule type" value="Genomic_DNA"/>
</dbReference>
<reference evidence="1 2" key="1">
    <citation type="submission" date="2009-04" db="EMBL/GenBank/DDBJ databases">
        <authorList>
            <person name="Qin X."/>
            <person name="Bachman B."/>
            <person name="Battles P."/>
            <person name="Bell A."/>
            <person name="Bess C."/>
            <person name="Bickham C."/>
            <person name="Chaboub L."/>
            <person name="Chen D."/>
            <person name="Coyle M."/>
            <person name="Deiros D.R."/>
            <person name="Dinh H."/>
            <person name="Forbes L."/>
            <person name="Fowler G."/>
            <person name="Francisco L."/>
            <person name="Fu Q."/>
            <person name="Gubbala S."/>
            <person name="Hale W."/>
            <person name="Han Y."/>
            <person name="Hemphill L."/>
            <person name="Highlander S.K."/>
            <person name="Hirani K."/>
            <person name="Hogues M."/>
            <person name="Jackson L."/>
            <person name="Jakkamsetti A."/>
            <person name="Javaid M."/>
            <person name="Jiang H."/>
            <person name="Korchina V."/>
            <person name="Kovar C."/>
            <person name="Lara F."/>
            <person name="Lee S."/>
            <person name="Mata R."/>
            <person name="Mathew T."/>
            <person name="Moen C."/>
            <person name="Morales K."/>
            <person name="Munidasa M."/>
            <person name="Nazareth L."/>
            <person name="Ngo R."/>
            <person name="Nguyen L."/>
            <person name="Okwuonu G."/>
            <person name="Ongeri F."/>
            <person name="Patil S."/>
            <person name="Petrosino J."/>
            <person name="Pham C."/>
            <person name="Pham P."/>
            <person name="Pu L.-L."/>
            <person name="Puazo M."/>
            <person name="Raj R."/>
            <person name="Reid J."/>
            <person name="Rouhana J."/>
            <person name="Saada N."/>
            <person name="Shang Y."/>
            <person name="Simmons D."/>
            <person name="Thornton R."/>
            <person name="Warren J."/>
            <person name="Weissenberger G."/>
            <person name="Zhang J."/>
            <person name="Zhang L."/>
            <person name="Zhou C."/>
            <person name="Zhu D."/>
            <person name="Muzny D."/>
            <person name="Worley K."/>
            <person name="Gibbs R."/>
        </authorList>
    </citation>
    <scope>NUCLEOTIDE SEQUENCE [LARGE SCALE GENOMIC DNA]</scope>
    <source>
        <strain evidence="1 2">ATCC 43531</strain>
    </source>
</reference>
<comment type="caution">
    <text evidence="1">The sequence shown here is derived from an EMBL/GenBank/DDBJ whole genome shotgun (WGS) entry which is preliminary data.</text>
</comment>
<proteinExistence type="predicted"/>
<dbReference type="STRING" id="638302.HMPREF0908_1374"/>
<keyword evidence="2" id="KW-1185">Reference proteome</keyword>